<evidence type="ECO:0000313" key="3">
    <source>
        <dbReference type="Proteomes" id="UP000660745"/>
    </source>
</evidence>
<accession>A0A918A482</accession>
<dbReference type="GO" id="GO:0009307">
    <property type="term" value="P:DNA restriction-modification system"/>
    <property type="evidence" value="ECO:0007669"/>
    <property type="project" value="InterPro"/>
</dbReference>
<keyword evidence="3" id="KW-1185">Reference proteome</keyword>
<evidence type="ECO:0000313" key="2">
    <source>
        <dbReference type="EMBL" id="GGP05432.1"/>
    </source>
</evidence>
<reference evidence="2" key="1">
    <citation type="journal article" date="2014" name="Int. J. Syst. Evol. Microbiol.">
        <title>Complete genome sequence of Corynebacterium casei LMG S-19264T (=DSM 44701T), isolated from a smear-ripened cheese.</title>
        <authorList>
            <consortium name="US DOE Joint Genome Institute (JGI-PGF)"/>
            <person name="Walter F."/>
            <person name="Albersmeier A."/>
            <person name="Kalinowski J."/>
            <person name="Ruckert C."/>
        </authorList>
    </citation>
    <scope>NUCLEOTIDE SEQUENCE</scope>
    <source>
        <strain evidence="2">CGMCC 4.7430</strain>
    </source>
</reference>
<dbReference type="InterPro" id="IPR011856">
    <property type="entry name" value="tRNA_endonuc-like_dom_sf"/>
</dbReference>
<dbReference type="InterPro" id="IPR011335">
    <property type="entry name" value="Restrct_endonuc-II-like"/>
</dbReference>
<dbReference type="InterPro" id="IPR007560">
    <property type="entry name" value="Restrct_endonuc_IV_Mrr"/>
</dbReference>
<sequence length="227" mass="24957">MLAKLDEDALVRRDVSVPGTLSGETRQVDVLIMGSLSGQDISIAVECKHYKRKLGIGIVDEFAGKLQDLNVERGLLFALNGFTQPAQNRAAGARVPKIVLSSLASYDHTPADLDSLFTGLGDCPHPNCYTGDIGWYVWIATIEDSEPDTLEFGTCDICGTQALRCSECEDIVDFSWSESSCGCETDYSLIEDRKGIDVKEIERRIDGTIVTFNPDFSRGVTYRTRSD</sequence>
<dbReference type="EMBL" id="BMNK01000003">
    <property type="protein sequence ID" value="GGP05432.1"/>
    <property type="molecule type" value="Genomic_DNA"/>
</dbReference>
<dbReference type="AlphaFoldDB" id="A0A918A482"/>
<proteinExistence type="predicted"/>
<dbReference type="RefSeq" id="WP_189138680.1">
    <property type="nucleotide sequence ID" value="NZ_BMNK01000003.1"/>
</dbReference>
<dbReference type="GO" id="GO:0004519">
    <property type="term" value="F:endonuclease activity"/>
    <property type="evidence" value="ECO:0007669"/>
    <property type="project" value="InterPro"/>
</dbReference>
<feature type="domain" description="Restriction endonuclease type IV Mrr" evidence="1">
    <location>
        <begin position="7"/>
        <end position="100"/>
    </location>
</feature>
<protein>
    <recommendedName>
        <fullName evidence="1">Restriction endonuclease type IV Mrr domain-containing protein</fullName>
    </recommendedName>
</protein>
<dbReference type="Proteomes" id="UP000660745">
    <property type="component" value="Unassembled WGS sequence"/>
</dbReference>
<gene>
    <name evidence="2" type="ORF">GCM10012278_24940</name>
</gene>
<dbReference type="SUPFAM" id="SSF52980">
    <property type="entry name" value="Restriction endonuclease-like"/>
    <property type="match status" value="1"/>
</dbReference>
<name>A0A918A482_9ACTN</name>
<dbReference type="Gene3D" id="3.40.1350.10">
    <property type="match status" value="1"/>
</dbReference>
<dbReference type="GO" id="GO:0003677">
    <property type="term" value="F:DNA binding"/>
    <property type="evidence" value="ECO:0007669"/>
    <property type="project" value="InterPro"/>
</dbReference>
<comment type="caution">
    <text evidence="2">The sequence shown here is derived from an EMBL/GenBank/DDBJ whole genome shotgun (WGS) entry which is preliminary data.</text>
</comment>
<organism evidence="2 3">
    <name type="scientific">Nonomuraea glycinis</name>
    <dbReference type="NCBI Taxonomy" id="2047744"/>
    <lineage>
        <taxon>Bacteria</taxon>
        <taxon>Bacillati</taxon>
        <taxon>Actinomycetota</taxon>
        <taxon>Actinomycetes</taxon>
        <taxon>Streptosporangiales</taxon>
        <taxon>Streptosporangiaceae</taxon>
        <taxon>Nonomuraea</taxon>
    </lineage>
</organism>
<reference evidence="2" key="2">
    <citation type="submission" date="2020-09" db="EMBL/GenBank/DDBJ databases">
        <authorList>
            <person name="Sun Q."/>
            <person name="Zhou Y."/>
        </authorList>
    </citation>
    <scope>NUCLEOTIDE SEQUENCE</scope>
    <source>
        <strain evidence="2">CGMCC 4.7430</strain>
    </source>
</reference>
<evidence type="ECO:0000259" key="1">
    <source>
        <dbReference type="Pfam" id="PF04471"/>
    </source>
</evidence>
<dbReference type="Pfam" id="PF04471">
    <property type="entry name" value="Mrr_cat"/>
    <property type="match status" value="1"/>
</dbReference>